<dbReference type="InterPro" id="IPR051477">
    <property type="entry name" value="Expansin_CellWall"/>
</dbReference>
<evidence type="ECO:0000256" key="1">
    <source>
        <dbReference type="ARBA" id="ARBA00022729"/>
    </source>
</evidence>
<dbReference type="GeneID" id="18916431"/>
<dbReference type="SUPFAM" id="SSF50685">
    <property type="entry name" value="Barwin-like endoglucanases"/>
    <property type="match status" value="1"/>
</dbReference>
<evidence type="ECO:0000256" key="3">
    <source>
        <dbReference type="SAM" id="SignalP"/>
    </source>
</evidence>
<feature type="signal peptide" evidence="3">
    <location>
        <begin position="1"/>
        <end position="17"/>
    </location>
</feature>
<evidence type="ECO:0000313" key="5">
    <source>
        <dbReference type="Proteomes" id="UP000008370"/>
    </source>
</evidence>
<sequence>MFKFIALTLTAVAAVRGIVIPATHISRRDLATYDSSALESYSTYSTRYQELGCSSQHDTQFFTDCCHPLLKDQTLADRPSYCTPTNSSTSATPTASADPENTTTSIPLSVNAAAPPPGSGSSPTTPAASAPSPTNTGTATWFTQDNNPGACGIVHQDSDEVVALASAIYDGKYCGMKVLLTNLATGATTQATVADECPGCRSMYSLDLSQGAFNALSGNNLGMGVFPLGWSFVPNQS</sequence>
<dbReference type="Gene3D" id="2.40.40.10">
    <property type="entry name" value="RlpA-like domain"/>
    <property type="match status" value="1"/>
</dbReference>
<protein>
    <recommendedName>
        <fullName evidence="6">RlpA-like protein double-psi beta-barrel domain-containing protein</fullName>
    </recommendedName>
</protein>
<feature type="chain" id="PRO_5003890940" description="RlpA-like protein double-psi beta-barrel domain-containing protein" evidence="3">
    <location>
        <begin position="18"/>
        <end position="237"/>
    </location>
</feature>
<gene>
    <name evidence="4" type="ORF">PHACADRAFT_255931</name>
</gene>
<dbReference type="Proteomes" id="UP000008370">
    <property type="component" value="Unassembled WGS sequence"/>
</dbReference>
<dbReference type="InParanoid" id="K5WY06"/>
<dbReference type="KEGG" id="pco:PHACADRAFT_255931"/>
<dbReference type="InterPro" id="IPR036908">
    <property type="entry name" value="RlpA-like_sf"/>
</dbReference>
<reference evidence="4 5" key="1">
    <citation type="journal article" date="2012" name="BMC Genomics">
        <title>Comparative genomics of the white-rot fungi, Phanerochaete carnosa and P. chrysosporium, to elucidate the genetic basis of the distinct wood types they colonize.</title>
        <authorList>
            <person name="Suzuki H."/>
            <person name="MacDonald J."/>
            <person name="Syed K."/>
            <person name="Salamov A."/>
            <person name="Hori C."/>
            <person name="Aerts A."/>
            <person name="Henrissat B."/>
            <person name="Wiebenga A."/>
            <person name="vanKuyk P.A."/>
            <person name="Barry K."/>
            <person name="Lindquist E."/>
            <person name="LaButti K."/>
            <person name="Lapidus A."/>
            <person name="Lucas S."/>
            <person name="Coutinho P."/>
            <person name="Gong Y."/>
            <person name="Samejima M."/>
            <person name="Mahadevan R."/>
            <person name="Abou-Zaid M."/>
            <person name="de Vries R.P."/>
            <person name="Igarashi K."/>
            <person name="Yadav J.S."/>
            <person name="Grigoriev I.V."/>
            <person name="Master E.R."/>
        </authorList>
    </citation>
    <scope>NUCLEOTIDE SEQUENCE [LARGE SCALE GENOMIC DNA]</scope>
    <source>
        <strain evidence="4 5">HHB-10118-sp</strain>
    </source>
</reference>
<dbReference type="OrthoDB" id="406505at2759"/>
<evidence type="ECO:0000313" key="4">
    <source>
        <dbReference type="EMBL" id="EKM55357.1"/>
    </source>
</evidence>
<dbReference type="STRING" id="650164.K5WY06"/>
<proteinExistence type="predicted"/>
<dbReference type="PANTHER" id="PTHR31836:SF28">
    <property type="entry name" value="SRCR DOMAIN-CONTAINING PROTEIN-RELATED"/>
    <property type="match status" value="1"/>
</dbReference>
<dbReference type="CDD" id="cd22191">
    <property type="entry name" value="DPBB_RlpA_EXP_N-like"/>
    <property type="match status" value="1"/>
</dbReference>
<dbReference type="HOGENOM" id="CLU_046371_0_0_1"/>
<keyword evidence="5" id="KW-1185">Reference proteome</keyword>
<organism evidence="4 5">
    <name type="scientific">Phanerochaete carnosa (strain HHB-10118-sp)</name>
    <name type="common">White-rot fungus</name>
    <name type="synonym">Peniophora carnosa</name>
    <dbReference type="NCBI Taxonomy" id="650164"/>
    <lineage>
        <taxon>Eukaryota</taxon>
        <taxon>Fungi</taxon>
        <taxon>Dikarya</taxon>
        <taxon>Basidiomycota</taxon>
        <taxon>Agaricomycotina</taxon>
        <taxon>Agaricomycetes</taxon>
        <taxon>Polyporales</taxon>
        <taxon>Phanerochaetaceae</taxon>
        <taxon>Phanerochaete</taxon>
    </lineage>
</organism>
<keyword evidence="1 3" id="KW-0732">Signal</keyword>
<dbReference type="RefSeq" id="XP_007395683.1">
    <property type="nucleotide sequence ID" value="XM_007395621.1"/>
</dbReference>
<evidence type="ECO:0000256" key="2">
    <source>
        <dbReference type="SAM" id="MobiDB-lite"/>
    </source>
</evidence>
<evidence type="ECO:0008006" key="6">
    <source>
        <dbReference type="Google" id="ProtNLM"/>
    </source>
</evidence>
<dbReference type="AlphaFoldDB" id="K5WY06"/>
<feature type="compositionally biased region" description="Low complexity" evidence="2">
    <location>
        <begin position="119"/>
        <end position="140"/>
    </location>
</feature>
<accession>K5WY06</accession>
<feature type="region of interest" description="Disordered" evidence="2">
    <location>
        <begin position="81"/>
        <end position="141"/>
    </location>
</feature>
<feature type="compositionally biased region" description="Low complexity" evidence="2">
    <location>
        <begin position="83"/>
        <end position="99"/>
    </location>
</feature>
<dbReference type="EMBL" id="JH930472">
    <property type="protein sequence ID" value="EKM55357.1"/>
    <property type="molecule type" value="Genomic_DNA"/>
</dbReference>
<name>K5WY06_PHACS</name>
<dbReference type="PANTHER" id="PTHR31836">
    <property type="match status" value="1"/>
</dbReference>